<dbReference type="Gene3D" id="3.40.50.300">
    <property type="entry name" value="P-loop containing nucleotide triphosphate hydrolases"/>
    <property type="match status" value="2"/>
</dbReference>
<dbReference type="RefSeq" id="WP_036680412.1">
    <property type="nucleotide sequence ID" value="NZ_MKQP01000032.1"/>
</dbReference>
<dbReference type="GO" id="GO:0016887">
    <property type="term" value="F:ATP hydrolysis activity"/>
    <property type="evidence" value="ECO:0007669"/>
    <property type="project" value="InterPro"/>
</dbReference>
<dbReference type="InterPro" id="IPR051309">
    <property type="entry name" value="ABCF_ATPase"/>
</dbReference>
<dbReference type="SMART" id="SM00382">
    <property type="entry name" value="AAA"/>
    <property type="match status" value="2"/>
</dbReference>
<proteinExistence type="predicted"/>
<feature type="coiled-coil region" evidence="3">
    <location>
        <begin position="95"/>
        <end position="126"/>
    </location>
</feature>
<dbReference type="GO" id="GO:0005524">
    <property type="term" value="F:ATP binding"/>
    <property type="evidence" value="ECO:0007669"/>
    <property type="project" value="UniProtKB-KW"/>
</dbReference>
<feature type="domain" description="ABC transporter" evidence="4">
    <location>
        <begin position="346"/>
        <end position="559"/>
    </location>
</feature>
<evidence type="ECO:0000313" key="5">
    <source>
        <dbReference type="EMBL" id="OMD28958.1"/>
    </source>
</evidence>
<dbReference type="SUPFAM" id="SSF52540">
    <property type="entry name" value="P-loop containing nucleoside triphosphate hydrolases"/>
    <property type="match status" value="2"/>
</dbReference>
<dbReference type="EMBL" id="MKQP01000032">
    <property type="protein sequence ID" value="OMD28958.1"/>
    <property type="molecule type" value="Genomic_DNA"/>
</dbReference>
<dbReference type="AlphaFoldDB" id="A0A1R0X4Q9"/>
<dbReference type="PANTHER" id="PTHR42855">
    <property type="entry name" value="ABC TRANSPORTER ATP-BINDING SUBUNIT"/>
    <property type="match status" value="1"/>
</dbReference>
<feature type="domain" description="ABC transporter" evidence="4">
    <location>
        <begin position="4"/>
        <end position="259"/>
    </location>
</feature>
<dbReference type="FunFam" id="3.40.50.300:FF:000011">
    <property type="entry name" value="Putative ABC transporter ATP-binding component"/>
    <property type="match status" value="1"/>
</dbReference>
<dbReference type="Pfam" id="PF00005">
    <property type="entry name" value="ABC_tran"/>
    <property type="match status" value="2"/>
</dbReference>
<evidence type="ECO:0000259" key="4">
    <source>
        <dbReference type="PROSITE" id="PS50893"/>
    </source>
</evidence>
<reference evidence="5 6" key="1">
    <citation type="submission" date="2016-10" db="EMBL/GenBank/DDBJ databases">
        <title>Paenibacillus species isolates.</title>
        <authorList>
            <person name="Beno S.M."/>
        </authorList>
    </citation>
    <scope>NUCLEOTIDE SEQUENCE [LARGE SCALE GENOMIC DNA]</scope>
    <source>
        <strain evidence="5 6">FSL H7-0604</strain>
    </source>
</reference>
<evidence type="ECO:0000256" key="1">
    <source>
        <dbReference type="ARBA" id="ARBA00022741"/>
    </source>
</evidence>
<dbReference type="PROSITE" id="PS00211">
    <property type="entry name" value="ABC_TRANSPORTER_1"/>
    <property type="match status" value="1"/>
</dbReference>
<accession>A0A1R0X4Q9</accession>
<evidence type="ECO:0000256" key="3">
    <source>
        <dbReference type="SAM" id="Coils"/>
    </source>
</evidence>
<evidence type="ECO:0000256" key="2">
    <source>
        <dbReference type="ARBA" id="ARBA00022840"/>
    </source>
</evidence>
<dbReference type="Pfam" id="PF12848">
    <property type="entry name" value="ABC_tran_Xtn"/>
    <property type="match status" value="1"/>
</dbReference>
<comment type="caution">
    <text evidence="5">The sequence shown here is derived from an EMBL/GenBank/DDBJ whole genome shotgun (WGS) entry which is preliminary data.</text>
</comment>
<name>A0A1R0X4Q9_9BACL</name>
<protein>
    <submittedName>
        <fullName evidence="5">ABC transporter ATP-binding protein</fullName>
    </submittedName>
</protein>
<dbReference type="InterPro" id="IPR003593">
    <property type="entry name" value="AAA+_ATPase"/>
</dbReference>
<dbReference type="PROSITE" id="PS50893">
    <property type="entry name" value="ABC_TRANSPORTER_2"/>
    <property type="match status" value="2"/>
</dbReference>
<dbReference type="InterPro" id="IPR003439">
    <property type="entry name" value="ABC_transporter-like_ATP-bd"/>
</dbReference>
<dbReference type="PANTHER" id="PTHR42855:SF2">
    <property type="entry name" value="DRUG RESISTANCE ABC TRANSPORTER,ATP-BINDING PROTEIN"/>
    <property type="match status" value="1"/>
</dbReference>
<feature type="coiled-coil region" evidence="3">
    <location>
        <begin position="583"/>
        <end position="610"/>
    </location>
</feature>
<keyword evidence="3" id="KW-0175">Coiled coil</keyword>
<feature type="coiled-coil region" evidence="3">
    <location>
        <begin position="248"/>
        <end position="275"/>
    </location>
</feature>
<keyword evidence="2 5" id="KW-0067">ATP-binding</keyword>
<dbReference type="InterPro" id="IPR017871">
    <property type="entry name" value="ABC_transporter-like_CS"/>
</dbReference>
<dbReference type="Proteomes" id="UP000187465">
    <property type="component" value="Unassembled WGS sequence"/>
</dbReference>
<dbReference type="InterPro" id="IPR027417">
    <property type="entry name" value="P-loop_NTPase"/>
</dbReference>
<sequence length="616" mass="70084">MTVIKAKNLRKEWNGIPLFKEVSFEIAEGERVLLFGRNGIGKTTLLKGLIGRLTFEEGSIYHGLSSEEWGVLDQQLEVPGEVTALEYVLSGSAQLPELKRQLEALSQRLQEQKADNEAELAEYAEVYDGYLQLDGYGWEVKAEKSLKQLKLEHAVWDLPYASLSGGQKTRVQLAALLARQPKLLILDEPTNHIDGETMEWLEHWVCNYPGTVFYVSHDRTFIDRTATSVLELSPEGCRRYSGGYTQYREQKTIELRTLEGQYKKQEQEKEKLLESIRRYAEWFQQAHRAAGQNDFLRSKSKKNVSRFHAKEAALERLNKNRVELPRETGKLKMKLESEEFLADSLLTLREIEFAYEGSAPFLWDFNLSLNRGDRLSILGPNGVGKSTLLKLIAGINKPTKGEVRLHPRTTIGYFAQELDNLEMNSTILDSLLELPGMTQTEARTILGCFLFTRDDVFKRIGDLSLGEKCRVAFLKLYFGKANLLVLDEPTNYLDIDTRERVEEALMVYPGGLVMVSHDRYLHSKVANRLVILEPSQAPKFFQGTYAEYFAKDRTRLLTGIEQAREDDLALLQLRLNQLIHSSSVDSEAENAALVAEIVNLQRQIQELRGEGKPASS</sequence>
<dbReference type="CDD" id="cd03221">
    <property type="entry name" value="ABCF_EF-3"/>
    <property type="match status" value="2"/>
</dbReference>
<keyword evidence="1" id="KW-0547">Nucleotide-binding</keyword>
<evidence type="ECO:0000313" key="6">
    <source>
        <dbReference type="Proteomes" id="UP000187465"/>
    </source>
</evidence>
<dbReference type="NCBIfam" id="NF000355">
    <property type="entry name" value="ribo_prot_ABC_F"/>
    <property type="match status" value="1"/>
</dbReference>
<gene>
    <name evidence="5" type="ORF">BJP51_23535</name>
</gene>
<organism evidence="5 6">
    <name type="scientific">Paenibacillus odorifer</name>
    <dbReference type="NCBI Taxonomy" id="189426"/>
    <lineage>
        <taxon>Bacteria</taxon>
        <taxon>Bacillati</taxon>
        <taxon>Bacillota</taxon>
        <taxon>Bacilli</taxon>
        <taxon>Bacillales</taxon>
        <taxon>Paenibacillaceae</taxon>
        <taxon>Paenibacillus</taxon>
    </lineage>
</organism>
<dbReference type="InterPro" id="IPR032781">
    <property type="entry name" value="ABC_tran_Xtn"/>
</dbReference>